<evidence type="ECO:0000256" key="5">
    <source>
        <dbReference type="ARBA" id="ARBA00022517"/>
    </source>
</evidence>
<evidence type="ECO:0000256" key="3">
    <source>
        <dbReference type="ARBA" id="ARBA00022448"/>
    </source>
</evidence>
<reference evidence="8 9" key="1">
    <citation type="submission" date="2019-04" db="EMBL/GenBank/DDBJ databases">
        <title>Aspergillus burnettii sp. nov., novel species from soil in southeast Queensland.</title>
        <authorList>
            <person name="Gilchrist C.L.M."/>
            <person name="Pitt J.I."/>
            <person name="Lange L."/>
            <person name="Lacey H.J."/>
            <person name="Vuong D."/>
            <person name="Midgley D.J."/>
            <person name="Greenfield P."/>
            <person name="Bradbury M."/>
            <person name="Lacey E."/>
            <person name="Busk P.K."/>
            <person name="Pilgaard B."/>
            <person name="Chooi Y.H."/>
            <person name="Piggott A.M."/>
        </authorList>
    </citation>
    <scope>NUCLEOTIDE SEQUENCE [LARGE SCALE GENOMIC DNA]</scope>
    <source>
        <strain evidence="8 9">FRR 5400</strain>
    </source>
</reference>
<evidence type="ECO:0000256" key="4">
    <source>
        <dbReference type="ARBA" id="ARBA00022490"/>
    </source>
</evidence>
<feature type="region of interest" description="Disordered" evidence="7">
    <location>
        <begin position="120"/>
        <end position="172"/>
    </location>
</feature>
<dbReference type="PANTHER" id="PTHR28280">
    <property type="entry name" value="SHUTTLING PRE-60S FACTOR ECM1"/>
    <property type="match status" value="1"/>
</dbReference>
<keyword evidence="5" id="KW-0690">Ribosome biogenesis</keyword>
<keyword evidence="9" id="KW-1185">Reference proteome</keyword>
<feature type="compositionally biased region" description="Basic residues" evidence="7">
    <location>
        <begin position="1"/>
        <end position="15"/>
    </location>
</feature>
<dbReference type="Pfam" id="PF09135">
    <property type="entry name" value="Alb1"/>
    <property type="match status" value="1"/>
</dbReference>
<name>A0A8H6E154_PETAA</name>
<proteinExistence type="predicted"/>
<keyword evidence="6" id="KW-0539">Nucleus</keyword>
<dbReference type="GO" id="GO:0005730">
    <property type="term" value="C:nucleolus"/>
    <property type="evidence" value="ECO:0007669"/>
    <property type="project" value="TreeGrafter"/>
</dbReference>
<feature type="compositionally biased region" description="Acidic residues" evidence="7">
    <location>
        <begin position="123"/>
        <end position="134"/>
    </location>
</feature>
<dbReference type="PANTHER" id="PTHR28280:SF1">
    <property type="entry name" value="SHUTTLING PRE-60S FACTOR ECM1"/>
    <property type="match status" value="1"/>
</dbReference>
<organism evidence="8 9">
    <name type="scientific">Petromyces alliaceus</name>
    <name type="common">Aspergillus alliaceus</name>
    <dbReference type="NCBI Taxonomy" id="209559"/>
    <lineage>
        <taxon>Eukaryota</taxon>
        <taxon>Fungi</taxon>
        <taxon>Dikarya</taxon>
        <taxon>Ascomycota</taxon>
        <taxon>Pezizomycotina</taxon>
        <taxon>Eurotiomycetes</taxon>
        <taxon>Eurotiomycetidae</taxon>
        <taxon>Eurotiales</taxon>
        <taxon>Aspergillaceae</taxon>
        <taxon>Aspergillus</taxon>
        <taxon>Aspergillus subgen. Circumdati</taxon>
    </lineage>
</organism>
<evidence type="ECO:0000313" key="9">
    <source>
        <dbReference type="Proteomes" id="UP000541154"/>
    </source>
</evidence>
<dbReference type="AlphaFoldDB" id="A0A8H6E154"/>
<dbReference type="EMBL" id="SPNV01000423">
    <property type="protein sequence ID" value="KAF5855512.1"/>
    <property type="molecule type" value="Genomic_DNA"/>
</dbReference>
<protein>
    <recommendedName>
        <fullName evidence="10">Alb1-domain-containing protein</fullName>
    </recommendedName>
</protein>
<evidence type="ECO:0008006" key="10">
    <source>
        <dbReference type="Google" id="ProtNLM"/>
    </source>
</evidence>
<sequence>MAKARVQSKHSRAARRAASPSLDVDKSLTSLPRAKQTEIQRETILSDRANAGVIKKQSKPKAMTRAQRLRQQKGIERAENILGQLDKKVEKSVGRAKIVKSRRGDWEDLNRKSTTTLFQNLNDEAEDNDDDDAMVDASVPSKKAKTQSQPIYVARNSVAEEHASIDVDDDIS</sequence>
<feature type="region of interest" description="Disordered" evidence="7">
    <location>
        <begin position="1"/>
        <end position="37"/>
    </location>
</feature>
<dbReference type="GO" id="GO:0030687">
    <property type="term" value="C:preribosome, large subunit precursor"/>
    <property type="evidence" value="ECO:0007669"/>
    <property type="project" value="TreeGrafter"/>
</dbReference>
<dbReference type="InterPro" id="IPR022784">
    <property type="entry name" value="Ribosome_bgen_Alb1"/>
</dbReference>
<dbReference type="GO" id="GO:0000055">
    <property type="term" value="P:ribosomal large subunit export from nucleus"/>
    <property type="evidence" value="ECO:0007669"/>
    <property type="project" value="TreeGrafter"/>
</dbReference>
<keyword evidence="3" id="KW-0813">Transport</keyword>
<evidence type="ECO:0000313" key="8">
    <source>
        <dbReference type="EMBL" id="KAF5855512.1"/>
    </source>
</evidence>
<gene>
    <name evidence="8" type="ORF">ETB97_009089</name>
</gene>
<evidence type="ECO:0000256" key="7">
    <source>
        <dbReference type="SAM" id="MobiDB-lite"/>
    </source>
</evidence>
<dbReference type="GO" id="GO:0005737">
    <property type="term" value="C:cytoplasm"/>
    <property type="evidence" value="ECO:0007669"/>
    <property type="project" value="UniProtKB-SubCell"/>
</dbReference>
<evidence type="ECO:0000256" key="1">
    <source>
        <dbReference type="ARBA" id="ARBA00004123"/>
    </source>
</evidence>
<comment type="caution">
    <text evidence="8">The sequence shown here is derived from an EMBL/GenBank/DDBJ whole genome shotgun (WGS) entry which is preliminary data.</text>
</comment>
<dbReference type="InterPro" id="IPR053278">
    <property type="entry name" value="Pre-60S_factor_ECM1"/>
</dbReference>
<evidence type="ECO:0000256" key="6">
    <source>
        <dbReference type="ARBA" id="ARBA00023242"/>
    </source>
</evidence>
<accession>A0A8H6E154</accession>
<dbReference type="Proteomes" id="UP000541154">
    <property type="component" value="Unassembled WGS sequence"/>
</dbReference>
<comment type="subcellular location">
    <subcellularLocation>
        <location evidence="2">Cytoplasm</location>
    </subcellularLocation>
    <subcellularLocation>
        <location evidence="1">Nucleus</location>
    </subcellularLocation>
</comment>
<keyword evidence="4" id="KW-0963">Cytoplasm</keyword>
<evidence type="ECO:0000256" key="2">
    <source>
        <dbReference type="ARBA" id="ARBA00004496"/>
    </source>
</evidence>